<comment type="caution">
    <text evidence="3">The sequence shown here is derived from an EMBL/GenBank/DDBJ whole genome shotgun (WGS) entry which is preliminary data.</text>
</comment>
<protein>
    <recommendedName>
        <fullName evidence="2">Enhancer of rudimentary homolog</fullName>
    </recommendedName>
</protein>
<organism evidence="3">
    <name type="scientific">Cladocopium goreaui</name>
    <dbReference type="NCBI Taxonomy" id="2562237"/>
    <lineage>
        <taxon>Eukaryota</taxon>
        <taxon>Sar</taxon>
        <taxon>Alveolata</taxon>
        <taxon>Dinophyceae</taxon>
        <taxon>Suessiales</taxon>
        <taxon>Symbiodiniaceae</taxon>
        <taxon>Cladocopium</taxon>
    </lineage>
</organism>
<dbReference type="EMBL" id="CAMXCT020001079">
    <property type="protein sequence ID" value="CAL1139783.1"/>
    <property type="molecule type" value="Genomic_DNA"/>
</dbReference>
<evidence type="ECO:0000256" key="2">
    <source>
        <dbReference type="PIRNR" id="PIRNR016393"/>
    </source>
</evidence>
<accession>A0A9P1C968</accession>
<dbReference type="Pfam" id="PF01133">
    <property type="entry name" value="ER"/>
    <property type="match status" value="1"/>
</dbReference>
<dbReference type="PIRSF" id="PIRSF016393">
    <property type="entry name" value="Enh_rudimentary"/>
    <property type="match status" value="1"/>
</dbReference>
<dbReference type="AlphaFoldDB" id="A0A9P1C968"/>
<proteinExistence type="inferred from homology"/>
<evidence type="ECO:0000313" key="3">
    <source>
        <dbReference type="EMBL" id="CAI3986408.1"/>
    </source>
</evidence>
<dbReference type="InterPro" id="IPR000781">
    <property type="entry name" value="ERH"/>
</dbReference>
<reference evidence="3" key="1">
    <citation type="submission" date="2022-10" db="EMBL/GenBank/DDBJ databases">
        <authorList>
            <person name="Chen Y."/>
            <person name="Dougan E. K."/>
            <person name="Chan C."/>
            <person name="Rhodes N."/>
            <person name="Thang M."/>
        </authorList>
    </citation>
    <scope>NUCLEOTIDE SEQUENCE</scope>
</reference>
<dbReference type="InterPro" id="IPR035912">
    <property type="entry name" value="EHR_sf"/>
</dbReference>
<dbReference type="Proteomes" id="UP001152797">
    <property type="component" value="Unassembled WGS sequence"/>
</dbReference>
<name>A0A9P1C968_9DINO</name>
<keyword evidence="5" id="KW-1185">Reference proteome</keyword>
<evidence type="ECO:0000313" key="5">
    <source>
        <dbReference type="Proteomes" id="UP001152797"/>
    </source>
</evidence>
<dbReference type="PANTHER" id="PTHR12373">
    <property type="entry name" value="ENHANCER OF RUDIMENTARY ERH"/>
    <property type="match status" value="1"/>
</dbReference>
<comment type="similarity">
    <text evidence="1 2">Belongs to the E(R) family.</text>
</comment>
<dbReference type="OrthoDB" id="7887808at2759"/>
<reference evidence="4" key="2">
    <citation type="submission" date="2024-04" db="EMBL/GenBank/DDBJ databases">
        <authorList>
            <person name="Chen Y."/>
            <person name="Shah S."/>
            <person name="Dougan E. K."/>
            <person name="Thang M."/>
            <person name="Chan C."/>
        </authorList>
    </citation>
    <scope>NUCLEOTIDE SEQUENCE [LARGE SCALE GENOMIC DNA]</scope>
</reference>
<dbReference type="EMBL" id="CAMXCT030001079">
    <property type="protein sequence ID" value="CAL4773720.1"/>
    <property type="molecule type" value="Genomic_DNA"/>
</dbReference>
<comment type="function">
    <text evidence="2">May have a role in the cell cycle.</text>
</comment>
<dbReference type="EMBL" id="CAMXCT010001079">
    <property type="protein sequence ID" value="CAI3986408.1"/>
    <property type="molecule type" value="Genomic_DNA"/>
</dbReference>
<sequence>MGERRHTILLVQFDDSKDAKTYMDYPGVREAMDGVCQLYEQSLKAMNPGLRSTTYDVNDLFSFVDAVKDLSCLVFNPRSNAYVPHNKDWIKVEVFNHLKSQVKS</sequence>
<dbReference type="PANTHER" id="PTHR12373:SF0">
    <property type="entry name" value="ENHANCER OF RUDIMENTARY HOMOLOG"/>
    <property type="match status" value="1"/>
</dbReference>
<evidence type="ECO:0000313" key="4">
    <source>
        <dbReference type="EMBL" id="CAL1139783.1"/>
    </source>
</evidence>
<keyword evidence="2" id="KW-0131">Cell cycle</keyword>
<dbReference type="SUPFAM" id="SSF143875">
    <property type="entry name" value="ERH-like"/>
    <property type="match status" value="1"/>
</dbReference>
<gene>
    <name evidence="3" type="ORF">C1SCF055_LOCUS13764</name>
</gene>
<dbReference type="Gene3D" id="3.30.2260.10">
    <property type="entry name" value="Enhancer of rudimentary"/>
    <property type="match status" value="1"/>
</dbReference>
<evidence type="ECO:0000256" key="1">
    <source>
        <dbReference type="ARBA" id="ARBA00007491"/>
    </source>
</evidence>